<reference evidence="2" key="5">
    <citation type="journal article" date="2021" name="G3 (Bethesda)">
        <title>Aegilops tauschii genome assembly Aet v5.0 features greater sequence contiguity and improved annotation.</title>
        <authorList>
            <person name="Wang L."/>
            <person name="Zhu T."/>
            <person name="Rodriguez J.C."/>
            <person name="Deal K.R."/>
            <person name="Dubcovsky J."/>
            <person name="McGuire P.E."/>
            <person name="Lux T."/>
            <person name="Spannagl M."/>
            <person name="Mayer K.F.X."/>
            <person name="Baldrich P."/>
            <person name="Meyers B.C."/>
            <person name="Huo N."/>
            <person name="Gu Y.Q."/>
            <person name="Zhou H."/>
            <person name="Devos K.M."/>
            <person name="Bennetzen J.L."/>
            <person name="Unver T."/>
            <person name="Budak H."/>
            <person name="Gulick P.J."/>
            <person name="Galiba G."/>
            <person name="Kalapos B."/>
            <person name="Nelson D.R."/>
            <person name="Li P."/>
            <person name="You F.M."/>
            <person name="Luo M.C."/>
            <person name="Dvorak J."/>
        </authorList>
    </citation>
    <scope>NUCLEOTIDE SEQUENCE [LARGE SCALE GENOMIC DNA]</scope>
    <source>
        <strain evidence="2">cv. AL8/78</strain>
    </source>
</reference>
<dbReference type="PRINTS" id="PR01217">
    <property type="entry name" value="PRICHEXTENSN"/>
</dbReference>
<reference evidence="2" key="4">
    <citation type="submission" date="2019-03" db="UniProtKB">
        <authorList>
            <consortium name="EnsemblPlants"/>
        </authorList>
    </citation>
    <scope>IDENTIFICATION</scope>
</reference>
<feature type="compositionally biased region" description="Pro residues" evidence="1">
    <location>
        <begin position="69"/>
        <end position="79"/>
    </location>
</feature>
<evidence type="ECO:0000313" key="2">
    <source>
        <dbReference type="EnsemblPlants" id="AET3Gv20193500.1"/>
    </source>
</evidence>
<feature type="region of interest" description="Disordered" evidence="1">
    <location>
        <begin position="67"/>
        <end position="236"/>
    </location>
</feature>
<proteinExistence type="predicted"/>
<dbReference type="STRING" id="200361.A0A453E238"/>
<keyword evidence="3" id="KW-1185">Reference proteome</keyword>
<reference evidence="3" key="1">
    <citation type="journal article" date="2014" name="Science">
        <title>Ancient hybridizations among the ancestral genomes of bread wheat.</title>
        <authorList>
            <consortium name="International Wheat Genome Sequencing Consortium,"/>
            <person name="Marcussen T."/>
            <person name="Sandve S.R."/>
            <person name="Heier L."/>
            <person name="Spannagl M."/>
            <person name="Pfeifer M."/>
            <person name="Jakobsen K.S."/>
            <person name="Wulff B.B."/>
            <person name="Steuernagel B."/>
            <person name="Mayer K.F."/>
            <person name="Olsen O.A."/>
        </authorList>
    </citation>
    <scope>NUCLEOTIDE SEQUENCE [LARGE SCALE GENOMIC DNA]</scope>
    <source>
        <strain evidence="3">cv. AL8/78</strain>
    </source>
</reference>
<dbReference type="AlphaFoldDB" id="A0A453E238"/>
<accession>A0A453E238</accession>
<feature type="compositionally biased region" description="Low complexity" evidence="1">
    <location>
        <begin position="157"/>
        <end position="189"/>
    </location>
</feature>
<dbReference type="Proteomes" id="UP000015105">
    <property type="component" value="Chromosome 3D"/>
</dbReference>
<name>A0A453E238_AEGTS</name>
<dbReference type="Gramene" id="AET3Gv20193500.1">
    <property type="protein sequence ID" value="AET3Gv20193500.1"/>
    <property type="gene ID" value="AET3Gv20193500"/>
</dbReference>
<reference evidence="3" key="2">
    <citation type="journal article" date="2017" name="Nat. Plants">
        <title>The Aegilops tauschii genome reveals multiple impacts of transposons.</title>
        <authorList>
            <person name="Zhao G."/>
            <person name="Zou C."/>
            <person name="Li K."/>
            <person name="Wang K."/>
            <person name="Li T."/>
            <person name="Gao L."/>
            <person name="Zhang X."/>
            <person name="Wang H."/>
            <person name="Yang Z."/>
            <person name="Liu X."/>
            <person name="Jiang W."/>
            <person name="Mao L."/>
            <person name="Kong X."/>
            <person name="Jiao Y."/>
            <person name="Jia J."/>
        </authorList>
    </citation>
    <scope>NUCLEOTIDE SEQUENCE [LARGE SCALE GENOMIC DNA]</scope>
    <source>
        <strain evidence="3">cv. AL8/78</strain>
    </source>
</reference>
<dbReference type="EnsemblPlants" id="AET3Gv20193500.1">
    <property type="protein sequence ID" value="AET3Gv20193500.1"/>
    <property type="gene ID" value="AET3Gv20193500"/>
</dbReference>
<sequence>ATMALAPGSSGASVRWPPSYTPGARSPPSQYGHMLGAPFYLGFRVGDECYNPSFADYYYEDVEEYTPPSYAPGRPPSPPSQCGLMLGDPFPPSFGGRRECHNPSSADYNEECTTPSYTYTRGASSPPSHYGHMLMSAPPGHASLPDYTPSTPPPSPLVVSDTESCTSPYYTPTPSTSSRRAASPDYTSSTPPPSPLVSEAESSTSAPPHRHHPYQRSGASRINRGGRQRASGVDIL</sequence>
<reference evidence="2" key="3">
    <citation type="journal article" date="2017" name="Nature">
        <title>Genome sequence of the progenitor of the wheat D genome Aegilops tauschii.</title>
        <authorList>
            <person name="Luo M.C."/>
            <person name="Gu Y.Q."/>
            <person name="Puiu D."/>
            <person name="Wang H."/>
            <person name="Twardziok S.O."/>
            <person name="Deal K.R."/>
            <person name="Huo N."/>
            <person name="Zhu T."/>
            <person name="Wang L."/>
            <person name="Wang Y."/>
            <person name="McGuire P.E."/>
            <person name="Liu S."/>
            <person name="Long H."/>
            <person name="Ramasamy R.K."/>
            <person name="Rodriguez J.C."/>
            <person name="Van S.L."/>
            <person name="Yuan L."/>
            <person name="Wang Z."/>
            <person name="Xia Z."/>
            <person name="Xiao L."/>
            <person name="Anderson O.D."/>
            <person name="Ouyang S."/>
            <person name="Liang Y."/>
            <person name="Zimin A.V."/>
            <person name="Pertea G."/>
            <person name="Qi P."/>
            <person name="Bennetzen J.L."/>
            <person name="Dai X."/>
            <person name="Dawson M.W."/>
            <person name="Muller H.G."/>
            <person name="Kugler K."/>
            <person name="Rivarola-Duarte L."/>
            <person name="Spannagl M."/>
            <person name="Mayer K.F.X."/>
            <person name="Lu F.H."/>
            <person name="Bevan M.W."/>
            <person name="Leroy P."/>
            <person name="Li P."/>
            <person name="You F.M."/>
            <person name="Sun Q."/>
            <person name="Liu Z."/>
            <person name="Lyons E."/>
            <person name="Wicker T."/>
            <person name="Salzberg S.L."/>
            <person name="Devos K.M."/>
            <person name="Dvorak J."/>
        </authorList>
    </citation>
    <scope>NUCLEOTIDE SEQUENCE [LARGE SCALE GENOMIC DNA]</scope>
    <source>
        <strain evidence="2">cv. AL8/78</strain>
    </source>
</reference>
<protein>
    <submittedName>
        <fullName evidence="2">Uncharacterized protein</fullName>
    </submittedName>
</protein>
<evidence type="ECO:0000313" key="3">
    <source>
        <dbReference type="Proteomes" id="UP000015105"/>
    </source>
</evidence>
<evidence type="ECO:0000256" key="1">
    <source>
        <dbReference type="SAM" id="MobiDB-lite"/>
    </source>
</evidence>
<feature type="region of interest" description="Disordered" evidence="1">
    <location>
        <begin position="1"/>
        <end position="29"/>
    </location>
</feature>
<feature type="compositionally biased region" description="Polar residues" evidence="1">
    <location>
        <begin position="102"/>
        <end position="127"/>
    </location>
</feature>
<organism evidence="2 3">
    <name type="scientific">Aegilops tauschii subsp. strangulata</name>
    <name type="common">Goatgrass</name>
    <dbReference type="NCBI Taxonomy" id="200361"/>
    <lineage>
        <taxon>Eukaryota</taxon>
        <taxon>Viridiplantae</taxon>
        <taxon>Streptophyta</taxon>
        <taxon>Embryophyta</taxon>
        <taxon>Tracheophyta</taxon>
        <taxon>Spermatophyta</taxon>
        <taxon>Magnoliopsida</taxon>
        <taxon>Liliopsida</taxon>
        <taxon>Poales</taxon>
        <taxon>Poaceae</taxon>
        <taxon>BOP clade</taxon>
        <taxon>Pooideae</taxon>
        <taxon>Triticodae</taxon>
        <taxon>Triticeae</taxon>
        <taxon>Triticinae</taxon>
        <taxon>Aegilops</taxon>
    </lineage>
</organism>